<organism evidence="2 3">
    <name type="scientific">Desmodus rotundus parvovirus</name>
    <dbReference type="NCBI Taxonomy" id="1926498"/>
    <lineage>
        <taxon>Viruses</taxon>
        <taxon>Monodnaviria</taxon>
        <taxon>Shotokuvirae</taxon>
        <taxon>Cossaviricota</taxon>
        <taxon>Quintoviricetes</taxon>
        <taxon>Piccovirales</taxon>
        <taxon>Parvoviridae</taxon>
    </lineage>
</organism>
<dbReference type="KEGG" id="vg:30524045"/>
<dbReference type="GeneID" id="30524045"/>
<accession>A0A1L4AJD0</accession>
<protein>
    <submittedName>
        <fullName evidence="2">Capsid protein 1</fullName>
    </submittedName>
</protein>
<dbReference type="OrthoDB" id="30164at10239"/>
<reference evidence="2 3" key="1">
    <citation type="journal article" date="2017" name="J. Gen. Virol.">
        <title>Chapparvoviruses occur in at least three vertebrate classes and have a broad biogeographic distribution.</title>
        <authorList>
            <person name="Souza W.M."/>
            <person name="Romeiro M.F."/>
            <person name="Fumagalli M.J."/>
            <person name="Modha S."/>
            <person name="de Araujo J."/>
            <person name="Queiroz L.H."/>
            <person name="Durigon E.L."/>
            <person name="Figueiredo L.T."/>
            <person name="Murcia P.R."/>
            <person name="Gifford R.J."/>
        </authorList>
    </citation>
    <scope>NUCLEOTIDE SEQUENCE [LARGE SCALE GENOMIC DNA]</scope>
    <source>
        <strain evidence="2 3">DRA25</strain>
    </source>
</reference>
<proteinExistence type="predicted"/>
<evidence type="ECO:0000256" key="1">
    <source>
        <dbReference type="SAM" id="MobiDB-lite"/>
    </source>
</evidence>
<dbReference type="RefSeq" id="YP_009328890.1">
    <property type="nucleotide sequence ID" value="NC_032097.1"/>
</dbReference>
<name>A0A1L4AJD0_9VIRU</name>
<feature type="region of interest" description="Disordered" evidence="1">
    <location>
        <begin position="422"/>
        <end position="448"/>
    </location>
</feature>
<feature type="compositionally biased region" description="Basic and acidic residues" evidence="1">
    <location>
        <begin position="422"/>
        <end position="433"/>
    </location>
</feature>
<evidence type="ECO:0000313" key="2">
    <source>
        <dbReference type="EMBL" id="API68924.1"/>
    </source>
</evidence>
<sequence>MAEDVSYTNTYMAYWKNGPYIYPNNDTDPKSKTGQVMSTGEINTGWHIIPTILWKHFTTPKQWCNFMIKYEAYTVKGYTVTVYNPIPMTQQLAIQGTTAFTAFNNTIYTLGAQDDIYETSYHNWYLDTPFNHFNLAYKEGQYKDNNNSWNKTVFPVYSWRTANPRNVSDTTYSYIPTVLSYSTWPRVANESDIPNGLFWDPLTDPDSIMELRPGKNSMSFSWNAHDCDTNKWYNLDCIAKWTPYVHDNPFQHIGRAGQAGSYKITTTDDPDPLSTYSSWATTELTKDDFTIPNLLNMPVVPMNWWWQEMQKSIAQTTTLKKPALFWAGTEYEQYKYPPTQCFLKGVPLFDDNGTHVETLTQGCFRVTLHLAAKKRRSRIFAPTWGPLAWTQIYSIDAPRAPNAVRYRTGGARRTWTNIEKESGESPYNIREDPYSTSTTYDRSITSNTETISKPQIRYRQMVNKRDRTAETAVTMMDLQLPPNL</sequence>
<keyword evidence="3" id="KW-1185">Reference proteome</keyword>
<feature type="compositionally biased region" description="Polar residues" evidence="1">
    <location>
        <begin position="434"/>
        <end position="448"/>
    </location>
</feature>
<dbReference type="EMBL" id="KX907333">
    <property type="protein sequence ID" value="API68924.1"/>
    <property type="molecule type" value="Genomic_DNA"/>
</dbReference>
<evidence type="ECO:0000313" key="3">
    <source>
        <dbReference type="Proteomes" id="UP000214341"/>
    </source>
</evidence>
<dbReference type="Proteomes" id="UP000214341">
    <property type="component" value="Segment"/>
</dbReference>